<dbReference type="InterPro" id="IPR027417">
    <property type="entry name" value="P-loop_NTPase"/>
</dbReference>
<keyword evidence="5" id="KW-1185">Reference proteome</keyword>
<dbReference type="PROSITE" id="PS50222">
    <property type="entry name" value="EF_HAND_2"/>
    <property type="match status" value="1"/>
</dbReference>
<keyword evidence="1" id="KW-0433">Leucine-rich repeat</keyword>
<keyword evidence="2" id="KW-0677">Repeat</keyword>
<accession>A0A9N8V4N9</accession>
<dbReference type="Pfam" id="PF12799">
    <property type="entry name" value="LRR_4"/>
    <property type="match status" value="1"/>
</dbReference>
<dbReference type="InterPro" id="IPR002048">
    <property type="entry name" value="EF_hand_dom"/>
</dbReference>
<reference evidence="4" key="1">
    <citation type="submission" date="2021-06" db="EMBL/GenBank/DDBJ databases">
        <authorList>
            <person name="Kallberg Y."/>
            <person name="Tangrot J."/>
            <person name="Rosling A."/>
        </authorList>
    </citation>
    <scope>NUCLEOTIDE SEQUENCE</scope>
    <source>
        <strain evidence="4">FL130A</strain>
    </source>
</reference>
<feature type="domain" description="EF-hand" evidence="3">
    <location>
        <begin position="207"/>
        <end position="242"/>
    </location>
</feature>
<dbReference type="GO" id="GO:0005509">
    <property type="term" value="F:calcium ion binding"/>
    <property type="evidence" value="ECO:0007669"/>
    <property type="project" value="InterPro"/>
</dbReference>
<sequence length="504" mass="58039">MQKLIDESYSEDVTFLTINSRNLEGHLDLRKFIKLEKLDCPDNKLTSLDLSKCSNLTHLYCDNNSFTDLDFLNPESEKGLPHPEKLKELYIGNNENLAKQNLSFLIPFTGLEELNIDNCPFESSLEYLKGMKVLRSISISGTDIDSGLEDLPASCQIIYCNFDYRSNKRSIKILKEIELLDNYHELVGLLKTVKIGKYGEVNKKLGILKKKTYEFLNQYDDDGNGTIDMFELQKGKEELAKDLNKENTEGGSQLGEIVQALLSLEREIIEYRQGSSKETEEENHVIMYKKIIIAENKKAPIEEVRQFEVVKKEEQKIIKDVLNEEVREHKELVKISKVNPFLVLITGGAASGKSTLTQKIKENFEQIYQEKLITLSIDSYYSFKTLLSGSPVYLPIYDNSEEKRFIRSDVLVNSAPIIIVEEVTDEIRLTRRLARYKQGLSEGKFSEPIEHEIDRFYKGRPKINQETYIEPVKQHADLVVNNDNYEGNVEKVVEAIRKKLEIRP</sequence>
<protein>
    <submittedName>
        <fullName evidence="4">6943_t:CDS:1</fullName>
    </submittedName>
</protein>
<dbReference type="OrthoDB" id="2447973at2759"/>
<evidence type="ECO:0000313" key="5">
    <source>
        <dbReference type="Proteomes" id="UP000789508"/>
    </source>
</evidence>
<dbReference type="SUPFAM" id="SSF52540">
    <property type="entry name" value="P-loop containing nucleoside triphosphate hydrolases"/>
    <property type="match status" value="1"/>
</dbReference>
<comment type="caution">
    <text evidence="4">The sequence shown here is derived from an EMBL/GenBank/DDBJ whole genome shotgun (WGS) entry which is preliminary data.</text>
</comment>
<evidence type="ECO:0000313" key="4">
    <source>
        <dbReference type="EMBL" id="CAG8437371.1"/>
    </source>
</evidence>
<proteinExistence type="predicted"/>
<evidence type="ECO:0000256" key="1">
    <source>
        <dbReference type="ARBA" id="ARBA00022614"/>
    </source>
</evidence>
<gene>
    <name evidence="4" type="ORF">ALEPTO_LOCUS14</name>
</gene>
<organism evidence="4 5">
    <name type="scientific">Ambispora leptoticha</name>
    <dbReference type="NCBI Taxonomy" id="144679"/>
    <lineage>
        <taxon>Eukaryota</taxon>
        <taxon>Fungi</taxon>
        <taxon>Fungi incertae sedis</taxon>
        <taxon>Mucoromycota</taxon>
        <taxon>Glomeromycotina</taxon>
        <taxon>Glomeromycetes</taxon>
        <taxon>Archaeosporales</taxon>
        <taxon>Ambisporaceae</taxon>
        <taxon>Ambispora</taxon>
    </lineage>
</organism>
<evidence type="ECO:0000259" key="3">
    <source>
        <dbReference type="PROSITE" id="PS50222"/>
    </source>
</evidence>
<dbReference type="Proteomes" id="UP000789508">
    <property type="component" value="Unassembled WGS sequence"/>
</dbReference>
<dbReference type="InterPro" id="IPR018247">
    <property type="entry name" value="EF_Hand_1_Ca_BS"/>
</dbReference>
<dbReference type="PROSITE" id="PS00018">
    <property type="entry name" value="EF_HAND_1"/>
    <property type="match status" value="1"/>
</dbReference>
<dbReference type="SUPFAM" id="SSF52058">
    <property type="entry name" value="L domain-like"/>
    <property type="match status" value="1"/>
</dbReference>
<dbReference type="EMBL" id="CAJVPS010000001">
    <property type="protein sequence ID" value="CAG8437371.1"/>
    <property type="molecule type" value="Genomic_DNA"/>
</dbReference>
<dbReference type="InterPro" id="IPR025875">
    <property type="entry name" value="Leu-rich_rpt_4"/>
</dbReference>
<name>A0A9N8V4N9_9GLOM</name>
<dbReference type="Gene3D" id="3.80.10.10">
    <property type="entry name" value="Ribonuclease Inhibitor"/>
    <property type="match status" value="1"/>
</dbReference>
<dbReference type="Gene3D" id="3.40.50.300">
    <property type="entry name" value="P-loop containing nucleotide triphosphate hydrolases"/>
    <property type="match status" value="2"/>
</dbReference>
<dbReference type="AlphaFoldDB" id="A0A9N8V4N9"/>
<dbReference type="InterPro" id="IPR032675">
    <property type="entry name" value="LRR_dom_sf"/>
</dbReference>
<evidence type="ECO:0000256" key="2">
    <source>
        <dbReference type="ARBA" id="ARBA00022737"/>
    </source>
</evidence>